<organism evidence="11">
    <name type="scientific">marine metagenome</name>
    <dbReference type="NCBI Taxonomy" id="408172"/>
    <lineage>
        <taxon>unclassified sequences</taxon>
        <taxon>metagenomes</taxon>
        <taxon>ecological metagenomes</taxon>
    </lineage>
</organism>
<keyword evidence="7" id="KW-0449">Lipoprotein</keyword>
<dbReference type="CDD" id="cd07185">
    <property type="entry name" value="OmpA_C-like"/>
    <property type="match status" value="1"/>
</dbReference>
<evidence type="ECO:0000256" key="8">
    <source>
        <dbReference type="ARBA" id="ARBA00023306"/>
    </source>
</evidence>
<feature type="compositionally biased region" description="Acidic residues" evidence="9">
    <location>
        <begin position="55"/>
        <end position="65"/>
    </location>
</feature>
<dbReference type="PRINTS" id="PR01021">
    <property type="entry name" value="OMPADOMAIN"/>
</dbReference>
<evidence type="ECO:0000256" key="1">
    <source>
        <dbReference type="ARBA" id="ARBA00004442"/>
    </source>
</evidence>
<dbReference type="Gene3D" id="3.30.1330.60">
    <property type="entry name" value="OmpA-like domain"/>
    <property type="match status" value="1"/>
</dbReference>
<evidence type="ECO:0000256" key="7">
    <source>
        <dbReference type="ARBA" id="ARBA00023288"/>
    </source>
</evidence>
<evidence type="ECO:0000256" key="9">
    <source>
        <dbReference type="SAM" id="MobiDB-lite"/>
    </source>
</evidence>
<sequence>MLNKFLISSFLILFVAACKSPPIDTGTTTGSGTTTETTDTTTTTDTDDTTTTTEESTDTEGETTEGESSIVPGSPDDFIINVGDRVFFAYESYDLDADAQELLHLQAAWLKQNKEVSVTIEGHCDERGTREFNLALGEKRAQAVKNYLTALGVDVSRVSTISYGKEMPALVGSNDAAWDQNRRSVTVIN</sequence>
<dbReference type="Pfam" id="PF00691">
    <property type="entry name" value="OmpA"/>
    <property type="match status" value="1"/>
</dbReference>
<dbReference type="GO" id="GO:0009279">
    <property type="term" value="C:cell outer membrane"/>
    <property type="evidence" value="ECO:0007669"/>
    <property type="project" value="UniProtKB-SubCell"/>
</dbReference>
<dbReference type="InterPro" id="IPR036737">
    <property type="entry name" value="OmpA-like_sf"/>
</dbReference>
<evidence type="ECO:0000256" key="4">
    <source>
        <dbReference type="ARBA" id="ARBA00023136"/>
    </source>
</evidence>
<dbReference type="PROSITE" id="PS51123">
    <property type="entry name" value="OMPA_2"/>
    <property type="match status" value="1"/>
</dbReference>
<evidence type="ECO:0000313" key="11">
    <source>
        <dbReference type="EMBL" id="SVB91176.1"/>
    </source>
</evidence>
<evidence type="ECO:0000259" key="10">
    <source>
        <dbReference type="PROSITE" id="PS51123"/>
    </source>
</evidence>
<feature type="compositionally biased region" description="Low complexity" evidence="9">
    <location>
        <begin position="24"/>
        <end position="54"/>
    </location>
</feature>
<dbReference type="AlphaFoldDB" id="A0A382HUZ3"/>
<evidence type="ECO:0000256" key="5">
    <source>
        <dbReference type="ARBA" id="ARBA00023139"/>
    </source>
</evidence>
<keyword evidence="5" id="KW-0564">Palmitate</keyword>
<keyword evidence="8" id="KW-0131">Cell cycle</keyword>
<dbReference type="InterPro" id="IPR006664">
    <property type="entry name" value="OMP_bac"/>
</dbReference>
<gene>
    <name evidence="11" type="ORF">METZ01_LOCUS244030</name>
</gene>
<dbReference type="NCBIfam" id="TIGR02802">
    <property type="entry name" value="Pal_lipo"/>
    <property type="match status" value="1"/>
</dbReference>
<reference evidence="11" key="1">
    <citation type="submission" date="2018-05" db="EMBL/GenBank/DDBJ databases">
        <authorList>
            <person name="Lanie J.A."/>
            <person name="Ng W.-L."/>
            <person name="Kazmierczak K.M."/>
            <person name="Andrzejewski T.M."/>
            <person name="Davidsen T.M."/>
            <person name="Wayne K.J."/>
            <person name="Tettelin H."/>
            <person name="Glass J.I."/>
            <person name="Rusch D."/>
            <person name="Podicherti R."/>
            <person name="Tsui H.-C.T."/>
            <person name="Winkler M.E."/>
        </authorList>
    </citation>
    <scope>NUCLEOTIDE SEQUENCE</scope>
</reference>
<dbReference type="PANTHER" id="PTHR30329:SF21">
    <property type="entry name" value="LIPOPROTEIN YIAD-RELATED"/>
    <property type="match status" value="1"/>
</dbReference>
<dbReference type="InterPro" id="IPR014169">
    <property type="entry name" value="Pal_lipo_C"/>
</dbReference>
<dbReference type="PANTHER" id="PTHR30329">
    <property type="entry name" value="STATOR ELEMENT OF FLAGELLAR MOTOR COMPLEX"/>
    <property type="match status" value="1"/>
</dbReference>
<name>A0A382HUZ3_9ZZZZ</name>
<comment type="subcellular location">
    <subcellularLocation>
        <location evidence="1">Cell outer membrane</location>
    </subcellularLocation>
</comment>
<keyword evidence="4" id="KW-0472">Membrane</keyword>
<keyword evidence="6" id="KW-0998">Cell outer membrane</keyword>
<dbReference type="SUPFAM" id="SSF103088">
    <property type="entry name" value="OmpA-like"/>
    <property type="match status" value="1"/>
</dbReference>
<evidence type="ECO:0000256" key="3">
    <source>
        <dbReference type="ARBA" id="ARBA00022729"/>
    </source>
</evidence>
<dbReference type="InterPro" id="IPR039001">
    <property type="entry name" value="Pal"/>
</dbReference>
<feature type="domain" description="OmpA-like" evidence="10">
    <location>
        <begin position="75"/>
        <end position="189"/>
    </location>
</feature>
<evidence type="ECO:0000256" key="2">
    <source>
        <dbReference type="ARBA" id="ARBA00022618"/>
    </source>
</evidence>
<keyword evidence="2" id="KW-0132">Cell division</keyword>
<feature type="region of interest" description="Disordered" evidence="9">
    <location>
        <begin position="24"/>
        <end position="76"/>
    </location>
</feature>
<proteinExistence type="inferred from homology"/>
<dbReference type="HAMAP" id="MF_02204">
    <property type="entry name" value="Pal"/>
    <property type="match status" value="1"/>
</dbReference>
<protein>
    <recommendedName>
        <fullName evidence="10">OmpA-like domain-containing protein</fullName>
    </recommendedName>
</protein>
<dbReference type="EMBL" id="UINC01063487">
    <property type="protein sequence ID" value="SVB91176.1"/>
    <property type="molecule type" value="Genomic_DNA"/>
</dbReference>
<evidence type="ECO:0000256" key="6">
    <source>
        <dbReference type="ARBA" id="ARBA00023237"/>
    </source>
</evidence>
<dbReference type="GO" id="GO:0051301">
    <property type="term" value="P:cell division"/>
    <property type="evidence" value="ECO:0007669"/>
    <property type="project" value="UniProtKB-KW"/>
</dbReference>
<accession>A0A382HUZ3</accession>
<dbReference type="InterPro" id="IPR050330">
    <property type="entry name" value="Bact_OuterMem_StrucFunc"/>
</dbReference>
<dbReference type="InterPro" id="IPR006665">
    <property type="entry name" value="OmpA-like"/>
</dbReference>
<keyword evidence="3" id="KW-0732">Signal</keyword>
<dbReference type="PROSITE" id="PS51257">
    <property type="entry name" value="PROKAR_LIPOPROTEIN"/>
    <property type="match status" value="1"/>
</dbReference>